<sequence>MSESKLNVNNIIEITNNTPLEKRETDFTLRVIDSVLTMASWNTAKVIELDLIKRLGGIEKTKGIHISISNERYGYHGRVSQLFTITASLPNNQKVVLKTTLYTHDKDEDTIIYYDSKDDIHKFVTAIVDIVNRQEGQ</sequence>
<protein>
    <submittedName>
        <fullName evidence="1">Uncharacterized protein</fullName>
    </submittedName>
</protein>
<accession>A0A8S5NZX2</accession>
<evidence type="ECO:0000313" key="1">
    <source>
        <dbReference type="EMBL" id="DAE00383.1"/>
    </source>
</evidence>
<name>A0A8S5NZX2_9CAUD</name>
<dbReference type="EMBL" id="BK015301">
    <property type="protein sequence ID" value="DAE00383.1"/>
    <property type="molecule type" value="Genomic_DNA"/>
</dbReference>
<proteinExistence type="predicted"/>
<reference evidence="1" key="1">
    <citation type="journal article" date="2021" name="Proc. Natl. Acad. Sci. U.S.A.">
        <title>A Catalog of Tens of Thousands of Viruses from Human Metagenomes Reveals Hidden Associations with Chronic Diseases.</title>
        <authorList>
            <person name="Tisza M.J."/>
            <person name="Buck C.B."/>
        </authorList>
    </citation>
    <scope>NUCLEOTIDE SEQUENCE</scope>
    <source>
        <strain evidence="1">CtLnO19</strain>
    </source>
</reference>
<organism evidence="1">
    <name type="scientific">Myoviridae sp. ctLnO19</name>
    <dbReference type="NCBI Taxonomy" id="2825085"/>
    <lineage>
        <taxon>Viruses</taxon>
        <taxon>Duplodnaviria</taxon>
        <taxon>Heunggongvirae</taxon>
        <taxon>Uroviricota</taxon>
        <taxon>Caudoviricetes</taxon>
    </lineage>
</organism>